<feature type="domain" description="LTD" evidence="3">
    <location>
        <begin position="132"/>
        <end position="279"/>
    </location>
</feature>
<dbReference type="SUPFAM" id="SSF56300">
    <property type="entry name" value="Metallo-dependent phosphatases"/>
    <property type="match status" value="1"/>
</dbReference>
<feature type="region of interest" description="Disordered" evidence="1">
    <location>
        <begin position="46"/>
        <end position="141"/>
    </location>
</feature>
<feature type="region of interest" description="Disordered" evidence="1">
    <location>
        <begin position="1860"/>
        <end position="1954"/>
    </location>
</feature>
<dbReference type="InterPro" id="IPR036415">
    <property type="entry name" value="Lamin_tail_dom_sf"/>
</dbReference>
<dbReference type="Proteomes" id="UP001145072">
    <property type="component" value="Unassembled WGS sequence"/>
</dbReference>
<dbReference type="Pfam" id="PF00149">
    <property type="entry name" value="Metallophos"/>
    <property type="match status" value="1"/>
</dbReference>
<feature type="compositionally biased region" description="Low complexity" evidence="1">
    <location>
        <begin position="93"/>
        <end position="111"/>
    </location>
</feature>
<feature type="compositionally biased region" description="Acidic residues" evidence="1">
    <location>
        <begin position="58"/>
        <end position="70"/>
    </location>
</feature>
<feature type="compositionally biased region" description="Gly residues" evidence="1">
    <location>
        <begin position="1907"/>
        <end position="1916"/>
    </location>
</feature>
<evidence type="ECO:0000259" key="3">
    <source>
        <dbReference type="PROSITE" id="PS51841"/>
    </source>
</evidence>
<dbReference type="InterPro" id="IPR004843">
    <property type="entry name" value="Calcineurin-like_PHP"/>
</dbReference>
<dbReference type="Gene3D" id="2.60.40.1260">
    <property type="entry name" value="Lamin Tail domain"/>
    <property type="match status" value="1"/>
</dbReference>
<name>A0A9X4AHE4_9BACI</name>
<feature type="domain" description="LTD" evidence="3">
    <location>
        <begin position="720"/>
        <end position="870"/>
    </location>
</feature>
<keyword evidence="2" id="KW-1133">Transmembrane helix</keyword>
<dbReference type="InterPro" id="IPR029052">
    <property type="entry name" value="Metallo-depent_PP-like"/>
</dbReference>
<dbReference type="Gene3D" id="3.60.21.10">
    <property type="match status" value="1"/>
</dbReference>
<feature type="compositionally biased region" description="Acidic residues" evidence="1">
    <location>
        <begin position="1917"/>
        <end position="1937"/>
    </location>
</feature>
<keyword evidence="5" id="KW-1185">Reference proteome</keyword>
<comment type="caution">
    <text evidence="4">The sequence shown here is derived from an EMBL/GenBank/DDBJ whole genome shotgun (WGS) entry which is preliminary data.</text>
</comment>
<evidence type="ECO:0000256" key="2">
    <source>
        <dbReference type="SAM" id="Phobius"/>
    </source>
</evidence>
<dbReference type="PANTHER" id="PTHR43143:SF5">
    <property type="entry name" value="SECRETED PROTEIN"/>
    <property type="match status" value="1"/>
</dbReference>
<sequence length="1991" mass="221256">MRGSSKRNVTKFTALLLIFTVVFMDIAPIFPSYRVAAESTVTTESINLDNVENGQAEENTETTGEEDQTTTEDIPNTPKQEQNNDPAQEKQESSPTEPTQEPTQEPTTDTPANPIQEPTQEPTQDNIEDEETLPTEQPVETVEESINYDLIPQLLITEIMANNDGADDFEFFEVYNNTNQPIVLDHHVFALRYTDGSGKPDSPMEFNPVTIQPNQTLVFWNNNKNKPIEEFNTHYSTDLTAEDVVTYNGTGFYNSGDRALAFKTKNDEDIAWANFLPGDIASGKVVHYQYPATGTEMAKYETLAAPNPGFIKEEQLPAEPVSIATHAAPVINHEPITEAEAGKEVTIEATITDDGNDVAATLFYQTSNHSDYQMIEMMPLENNTYQAVISGNELLAESLTYYITATDPNHRVSYPATKETPIDVTIKQVEEEDFDSYPHVLITEISPNTAGGGVDYYEYFEIYNNTNQPLALNNYTFVYNYTDSGKEIAFQVPETTMEPQETLLFWYNNGKNTLTDFNEIFGTELTTEQVIEVTDPAFPGFANGGNRALILKDNQGEQVIYADYLGSDNDNSGAVIEYNYPREGTSMVKYRSMATPTPGVIASEQVPAQPVDVPEIVEDLEPPHITHTPVSQADTFSSITIEATIEDNIAVPAATLYAKAEGEEAFIPLSMNVNPANPTSFSVEIPGIYVKSDMTYVIEATDGVNKSTTEEFIIEVVKEDVNYEQVPALLVTEVVPDTSNVGSGDGYEFIEIYNNTDQPINFEDYKMQYRYGTDPESDIIWPSVPDDVVIPSKETLVFWIMNGQNDDQTVADFNGHFGTNLVENQDIVRIYTAGMANGSMRGLIVASNAGHELSIAYYNDVDGTDDTLPDKGIVYKFPVDGSNLMEKVSAGVTDATPGHVEDFQVPRQTVTVPTDEVAPTIENVTNVTEVNQTEDIDLKADVQDDIEVKTVQVFYRTNDQENFQSALLEEDYDDMLYHYRIYSPEIIAKEYVEYYFVASDGTNQVTSDKYQVKVTNNLDNSSLRLNVQDNTILSGEKIIKGTSRDDRPNDVMLAVDGVALSSGTFQAVERTAYLAFEVSGINTYFQNGVTMGDDVIHIFDDWIAQWETITVPIESDQLELGENKFTIRAGNKATPWEGDPGENRDDYNLRNVRLVLSDGTILTDVNKADPSVVYDMGDDGADRVFEDFTFSLTEAHANAKAYRWDTTTVADGEHTITVSDQDETFDTNVLVDNTAPVITSSLENGKTYKGAIDIDVDVADAISGVKESTVWLDGEKIDVPYATSSGALTPGDHEVKIEAVDHAGNEISEVVQFAVVNENPDMPTNNSPAKEGPIEGDPVLRVNVVDPTSDNVDVTFYQGFQYKPSDTEQVQSFSNASDVEPPNTPVPAGETVFDAGSIAAASALDGEYMITDSTTQFPYHRFDVTVDEQVDENDIIEFVWNGNSLEGRKVTMYAWNHTEGKWQIVDYKVASTEDFELKGTVSVTDFVKDHKINVIVQDEIPSSSDEYDYTFVWMTDTQYYSESYPHIYDRQTQWIAENQEEMNIKYVMHTGDLVDEADKEYQWNNADNFMKTLDDANIPYGVLAGNHDVSQKTNDYTEYYKYFGADRFEDRPHYGGSYLNNRGHYDLISVDGNDYIMVYLGWGVEDEGIAWMNEVLAAHPDRIAILNFHEYLQATGTRHPLGEKLYNEVVLPNENVVAVLSGHYHESQTLIDAIDDDGDGTTDRQVYQMLADYQAGPEGGQGYLRLLHFDTDNNRIIVNTYSPYLDDYNYYDTDAYPGKDEFVIDLDLAPKEKRVATDYFAVNVYTDHEIGKVENVTSGETAEVTWTGLEEGETYSWYTVVSDQFTGSTTSDIWTFVKGENGAVVPPGDGDGGEEPTPPSDGEDDGDSEPQNPTPPASPGTDHGDGSDSGDGSGDGDGAEQDDQDEQENESEDETGHDEEQKVTPTPSDKDGEKLADTATTMYNWLVAGFVLLLGGGAILVMVQRRRRTKV</sequence>
<dbReference type="SUPFAM" id="SSF74853">
    <property type="entry name" value="Lamin A/C globular tail domain"/>
    <property type="match status" value="1"/>
</dbReference>
<evidence type="ECO:0000313" key="4">
    <source>
        <dbReference type="EMBL" id="MDC3419891.1"/>
    </source>
</evidence>
<feature type="domain" description="LTD" evidence="3">
    <location>
        <begin position="435"/>
        <end position="563"/>
    </location>
</feature>
<keyword evidence="2" id="KW-0812">Transmembrane</keyword>
<accession>A0A9X4AHE4</accession>
<dbReference type="InterPro" id="IPR001322">
    <property type="entry name" value="Lamin_tail_dom"/>
</dbReference>
<reference evidence="4" key="1">
    <citation type="submission" date="2022-06" db="EMBL/GenBank/DDBJ databases">
        <title>Aquibacillus sp. a new bacterium isolated from soil saline samples.</title>
        <authorList>
            <person name="Galisteo C."/>
            <person name="De La Haba R."/>
            <person name="Sanchez-Porro C."/>
            <person name="Ventosa A."/>
        </authorList>
    </citation>
    <scope>NUCLEOTIDE SEQUENCE</scope>
    <source>
        <strain evidence="4">JCM 12387</strain>
    </source>
</reference>
<dbReference type="Pfam" id="PF00932">
    <property type="entry name" value="LTD"/>
    <property type="match status" value="3"/>
</dbReference>
<feature type="compositionally biased region" description="Polar residues" evidence="1">
    <location>
        <begin position="116"/>
        <end position="125"/>
    </location>
</feature>
<dbReference type="RefSeq" id="WP_259870658.1">
    <property type="nucleotide sequence ID" value="NZ_JAMQJZ010000003.1"/>
</dbReference>
<dbReference type="PROSITE" id="PS51841">
    <property type="entry name" value="LTD"/>
    <property type="match status" value="3"/>
</dbReference>
<feature type="compositionally biased region" description="Polar residues" evidence="1">
    <location>
        <begin position="77"/>
        <end position="86"/>
    </location>
</feature>
<gene>
    <name evidence="4" type="ORF">NC661_05855</name>
</gene>
<evidence type="ECO:0000313" key="5">
    <source>
        <dbReference type="Proteomes" id="UP001145072"/>
    </source>
</evidence>
<feature type="compositionally biased region" description="Basic and acidic residues" evidence="1">
    <location>
        <begin position="1938"/>
        <end position="1954"/>
    </location>
</feature>
<organism evidence="4 5">
    <name type="scientific">Aquibacillus koreensis</name>
    <dbReference type="NCBI Taxonomy" id="279446"/>
    <lineage>
        <taxon>Bacteria</taxon>
        <taxon>Bacillati</taxon>
        <taxon>Bacillota</taxon>
        <taxon>Bacilli</taxon>
        <taxon>Bacillales</taxon>
        <taxon>Bacillaceae</taxon>
        <taxon>Aquibacillus</taxon>
    </lineage>
</organism>
<keyword evidence="2" id="KW-0472">Membrane</keyword>
<evidence type="ECO:0000256" key="1">
    <source>
        <dbReference type="SAM" id="MobiDB-lite"/>
    </source>
</evidence>
<dbReference type="InterPro" id="IPR051918">
    <property type="entry name" value="STPP_CPPED1"/>
</dbReference>
<proteinExistence type="predicted"/>
<protein>
    <submittedName>
        <fullName evidence="4">Lamin tail domain-containing protein</fullName>
    </submittedName>
</protein>
<dbReference type="PANTHER" id="PTHR43143">
    <property type="entry name" value="METALLOPHOSPHOESTERASE, CALCINEURIN SUPERFAMILY"/>
    <property type="match status" value="1"/>
</dbReference>
<dbReference type="EMBL" id="JAMQJZ010000003">
    <property type="protein sequence ID" value="MDC3419891.1"/>
    <property type="molecule type" value="Genomic_DNA"/>
</dbReference>
<feature type="transmembrane region" description="Helical" evidence="2">
    <location>
        <begin position="1962"/>
        <end position="1983"/>
    </location>
</feature>
<dbReference type="GO" id="GO:0016787">
    <property type="term" value="F:hydrolase activity"/>
    <property type="evidence" value="ECO:0007669"/>
    <property type="project" value="InterPro"/>
</dbReference>